<comment type="similarity">
    <text evidence="1">Belongs to the SPT2 family.</text>
</comment>
<feature type="compositionally biased region" description="Low complexity" evidence="3">
    <location>
        <begin position="274"/>
        <end position="287"/>
    </location>
</feature>
<dbReference type="GO" id="GO:0005730">
    <property type="term" value="C:nucleolus"/>
    <property type="evidence" value="ECO:0007669"/>
    <property type="project" value="TreeGrafter"/>
</dbReference>
<feature type="compositionally biased region" description="Basic residues" evidence="3">
    <location>
        <begin position="451"/>
        <end position="461"/>
    </location>
</feature>
<dbReference type="GeneID" id="115995226"/>
<dbReference type="GO" id="GO:0003677">
    <property type="term" value="F:DNA binding"/>
    <property type="evidence" value="ECO:0007669"/>
    <property type="project" value="TreeGrafter"/>
</dbReference>
<feature type="compositionally biased region" description="Basic and acidic residues" evidence="3">
    <location>
        <begin position="47"/>
        <end position="72"/>
    </location>
</feature>
<dbReference type="PANTHER" id="PTHR22691:SF8">
    <property type="entry name" value="PROTEIN SPT2 HOMOLOG"/>
    <property type="match status" value="1"/>
</dbReference>
<dbReference type="GO" id="GO:0006334">
    <property type="term" value="P:nucleosome assembly"/>
    <property type="evidence" value="ECO:0007669"/>
    <property type="project" value="TreeGrafter"/>
</dbReference>
<dbReference type="AlphaFoldDB" id="A0A7N2LYY8"/>
<dbReference type="OrthoDB" id="6259853at2759"/>
<feature type="region of interest" description="Disordered" evidence="3">
    <location>
        <begin position="120"/>
        <end position="392"/>
    </location>
</feature>
<dbReference type="FunCoup" id="A0A7N2LYY8">
    <property type="interactions" value="1308"/>
</dbReference>
<evidence type="ECO:0000313" key="4">
    <source>
        <dbReference type="EnsemblPlants" id="QL06p037705:mrna"/>
    </source>
</evidence>
<keyword evidence="2" id="KW-0175">Coiled coil</keyword>
<dbReference type="GO" id="GO:0042393">
    <property type="term" value="F:histone binding"/>
    <property type="evidence" value="ECO:0007669"/>
    <property type="project" value="TreeGrafter"/>
</dbReference>
<feature type="compositionally biased region" description="Polar residues" evidence="3">
    <location>
        <begin position="246"/>
        <end position="270"/>
    </location>
</feature>
<dbReference type="InParanoid" id="A0A7N2LYY8"/>
<evidence type="ECO:0008006" key="6">
    <source>
        <dbReference type="Google" id="ProtNLM"/>
    </source>
</evidence>
<name>A0A7N2LYY8_QUELO</name>
<feature type="region of interest" description="Disordered" evidence="3">
    <location>
        <begin position="442"/>
        <end position="461"/>
    </location>
</feature>
<feature type="compositionally biased region" description="Acidic residues" evidence="3">
    <location>
        <begin position="14"/>
        <end position="46"/>
    </location>
</feature>
<evidence type="ECO:0000313" key="5">
    <source>
        <dbReference type="Proteomes" id="UP000594261"/>
    </source>
</evidence>
<dbReference type="OMA" id="ATNGYHR"/>
<evidence type="ECO:0000256" key="1">
    <source>
        <dbReference type="ARBA" id="ARBA00006461"/>
    </source>
</evidence>
<dbReference type="Pfam" id="PF08243">
    <property type="entry name" value="SPT2"/>
    <property type="match status" value="1"/>
</dbReference>
<dbReference type="EnsemblPlants" id="QL06p037705:mrna">
    <property type="protein sequence ID" value="QL06p037705:mrna"/>
    <property type="gene ID" value="QL06p037705"/>
</dbReference>
<organism evidence="4 5">
    <name type="scientific">Quercus lobata</name>
    <name type="common">Valley oak</name>
    <dbReference type="NCBI Taxonomy" id="97700"/>
    <lineage>
        <taxon>Eukaryota</taxon>
        <taxon>Viridiplantae</taxon>
        <taxon>Streptophyta</taxon>
        <taxon>Embryophyta</taxon>
        <taxon>Tracheophyta</taxon>
        <taxon>Spermatophyta</taxon>
        <taxon>Magnoliopsida</taxon>
        <taxon>eudicotyledons</taxon>
        <taxon>Gunneridae</taxon>
        <taxon>Pentapetalae</taxon>
        <taxon>rosids</taxon>
        <taxon>fabids</taxon>
        <taxon>Fagales</taxon>
        <taxon>Fagaceae</taxon>
        <taxon>Quercus</taxon>
    </lineage>
</organism>
<dbReference type="InterPro" id="IPR013256">
    <property type="entry name" value="Chromatin_SPT2"/>
</dbReference>
<reference evidence="4" key="2">
    <citation type="submission" date="2021-01" db="UniProtKB">
        <authorList>
            <consortium name="EnsemblPlants"/>
        </authorList>
    </citation>
    <scope>IDENTIFICATION</scope>
</reference>
<proteinExistence type="inferred from homology"/>
<feature type="region of interest" description="Disordered" evidence="3">
    <location>
        <begin position="1"/>
        <end position="100"/>
    </location>
</feature>
<gene>
    <name evidence="4" type="primary">LOC115995226</name>
</gene>
<dbReference type="Gramene" id="QL06p037705:mrna">
    <property type="protein sequence ID" value="QL06p037705:mrna"/>
    <property type="gene ID" value="QL06p037705"/>
</dbReference>
<dbReference type="SMART" id="SM00784">
    <property type="entry name" value="SPT2"/>
    <property type="match status" value="1"/>
</dbReference>
<feature type="compositionally biased region" description="Basic and acidic residues" evidence="3">
    <location>
        <begin position="149"/>
        <end position="161"/>
    </location>
</feature>
<dbReference type="PANTHER" id="PTHR22691">
    <property type="entry name" value="YEAST SPT2-RELATED"/>
    <property type="match status" value="1"/>
</dbReference>
<dbReference type="RefSeq" id="XP_030975570.1">
    <property type="nucleotide sequence ID" value="XM_031119710.1"/>
</dbReference>
<sequence>MRGYDREELHGGLEDYDEYEEEGEELEEDVGEAGEEEEYEGEEEEDPKPTKEEIEYLELRQRLKEQIRKQMNKDTSSSHNSSNDKKKKLPYDNYGSFFGPSQPVIAQRVIQESKSLLENPHLASRFSKSHHGVSTDKKNSSAATGSKPGSRDQLPKVRSELNTKVQKLKHTRDYSFLLSEDTELPVPTKEPPPRKVSVPHSEAASSQVPLKSKQPLSNSGRHVHGSREERKTVSMNGHLYPKAGPNKSTSVSKPNSASVDSKKQLGSNNGNGPGRPLVPKGLPLKKPAATMEKKASAPVARHSMAGVQKPLPSKVHPSISKQRLEPRKGLQEPNRSKMLPKQPMTSSKPQMNKPQKKIPSHPTSQEHRPKKKPVKRYPDDGDEDENAISLIRQMFGYNPGRYRDEGDDSDMEANFEDIMKEEKRSAKIARKEDEEQLRLIEEEEERERQARMRKLKKRKLG</sequence>
<keyword evidence="5" id="KW-1185">Reference proteome</keyword>
<evidence type="ECO:0000256" key="3">
    <source>
        <dbReference type="SAM" id="MobiDB-lite"/>
    </source>
</evidence>
<feature type="compositionally biased region" description="Basic and acidic residues" evidence="3">
    <location>
        <begin position="1"/>
        <end position="13"/>
    </location>
</feature>
<dbReference type="EMBL" id="LRBV02000006">
    <property type="status" value="NOT_ANNOTATED_CDS"/>
    <property type="molecule type" value="Genomic_DNA"/>
</dbReference>
<dbReference type="Proteomes" id="UP000594261">
    <property type="component" value="Chromosome 6"/>
</dbReference>
<protein>
    <recommendedName>
        <fullName evidence="6">Protein SPT2 homolog</fullName>
    </recommendedName>
</protein>
<evidence type="ECO:0000256" key="2">
    <source>
        <dbReference type="ARBA" id="ARBA00023054"/>
    </source>
</evidence>
<feature type="compositionally biased region" description="Polar residues" evidence="3">
    <location>
        <begin position="343"/>
        <end position="353"/>
    </location>
</feature>
<accession>A0A7N2LYY8</accession>
<dbReference type="KEGG" id="qlo:115995226"/>
<feature type="compositionally biased region" description="Polar residues" evidence="3">
    <location>
        <begin position="203"/>
        <end position="220"/>
    </location>
</feature>
<dbReference type="GO" id="GO:0006360">
    <property type="term" value="P:transcription by RNA polymerase I"/>
    <property type="evidence" value="ECO:0007669"/>
    <property type="project" value="TreeGrafter"/>
</dbReference>
<reference evidence="4 5" key="1">
    <citation type="journal article" date="2016" name="G3 (Bethesda)">
        <title>First Draft Assembly and Annotation of the Genome of a California Endemic Oak Quercus lobata Nee (Fagaceae).</title>
        <authorList>
            <person name="Sork V.L."/>
            <person name="Fitz-Gibbon S.T."/>
            <person name="Puiu D."/>
            <person name="Crepeau M."/>
            <person name="Gugger P.F."/>
            <person name="Sherman R."/>
            <person name="Stevens K."/>
            <person name="Langley C.H."/>
            <person name="Pellegrini M."/>
            <person name="Salzberg S.L."/>
        </authorList>
    </citation>
    <scope>NUCLEOTIDE SEQUENCE [LARGE SCALE GENOMIC DNA]</scope>
    <source>
        <strain evidence="4 5">cv. SW786</strain>
    </source>
</reference>